<dbReference type="AlphaFoldDB" id="A0A1F5ZM94"/>
<feature type="transmembrane region" description="Helical" evidence="1">
    <location>
        <begin position="219"/>
        <end position="241"/>
    </location>
</feature>
<name>A0A1F5ZM94_9BACT</name>
<sequence length="532" mass="61706">MPRTYLFSILLVFLATLLSITPDIYRLIIAPANTTFPLIHNYSEDYFGYLQYMHQGLEGRWLITSRFTPEKFIPYFVYTFYSLLGHISRITHITLPWMYFLSRIIFSITLSFCILLIISKLFSKYKLIIAILFVLFATGFWTIASQSLALVPSTHLLPVYQFLSYWSHFDPIARTTYIPHHLLSTTLGLLSIYFLVSALEENNIKKGVLAGLLGLISGFIFYSTMINILGGITIGIIIIIFRNKNTSLFSFIFYLLIYFLLSSLSIIYLYFLSHTTFPWTLYDDLKQRFYFPVSFPEYILALGPTFLLTLIGLKEILKEKKLLTKFLLGWAIFPFFGFFFLLPIFPKYGNMMFLEATSYIPLGILAVYGINQLKIIIKNRKICISLLTILFLYFLPPLTSSLQKEITMFPPYIYNLYIPTDILKGIDWLDKNSPPEAVVLSGGYFGNVIPAFSHNKVVYGHKDATYQASLKHEEMLIFFSQNDIPKAKEILLKYRVSYIFYSLDTDPPKDEFIKSLNLQKIYENSKVKIFKI</sequence>
<dbReference type="STRING" id="1798375.A2773_00405"/>
<keyword evidence="1" id="KW-0472">Membrane</keyword>
<evidence type="ECO:0008006" key="4">
    <source>
        <dbReference type="Google" id="ProtNLM"/>
    </source>
</evidence>
<evidence type="ECO:0000313" key="2">
    <source>
        <dbReference type="EMBL" id="OGG13454.1"/>
    </source>
</evidence>
<reference evidence="2 3" key="1">
    <citation type="journal article" date="2016" name="Nat. Commun.">
        <title>Thousands of microbial genomes shed light on interconnected biogeochemical processes in an aquifer system.</title>
        <authorList>
            <person name="Anantharaman K."/>
            <person name="Brown C.T."/>
            <person name="Hug L.A."/>
            <person name="Sharon I."/>
            <person name="Castelle C.J."/>
            <person name="Probst A.J."/>
            <person name="Thomas B.C."/>
            <person name="Singh A."/>
            <person name="Wilkins M.J."/>
            <person name="Karaoz U."/>
            <person name="Brodie E.L."/>
            <person name="Williams K.H."/>
            <person name="Hubbard S.S."/>
            <person name="Banfield J.F."/>
        </authorList>
    </citation>
    <scope>NUCLEOTIDE SEQUENCE [LARGE SCALE GENOMIC DNA]</scope>
</reference>
<feature type="transmembrane region" description="Helical" evidence="1">
    <location>
        <begin position="125"/>
        <end position="144"/>
    </location>
</feature>
<feature type="transmembrane region" description="Helical" evidence="1">
    <location>
        <begin position="248"/>
        <end position="271"/>
    </location>
</feature>
<evidence type="ECO:0000256" key="1">
    <source>
        <dbReference type="SAM" id="Phobius"/>
    </source>
</evidence>
<evidence type="ECO:0000313" key="3">
    <source>
        <dbReference type="Proteomes" id="UP000177383"/>
    </source>
</evidence>
<feature type="transmembrane region" description="Helical" evidence="1">
    <location>
        <begin position="351"/>
        <end position="370"/>
    </location>
</feature>
<keyword evidence="1" id="KW-0812">Transmembrane</keyword>
<proteinExistence type="predicted"/>
<gene>
    <name evidence="2" type="ORF">A2773_00405</name>
</gene>
<feature type="transmembrane region" description="Helical" evidence="1">
    <location>
        <begin position="291"/>
        <end position="313"/>
    </location>
</feature>
<dbReference type="EMBL" id="MFJE01000054">
    <property type="protein sequence ID" value="OGG13454.1"/>
    <property type="molecule type" value="Genomic_DNA"/>
</dbReference>
<organism evidence="2 3">
    <name type="scientific">Candidatus Gottesmanbacteria bacterium RIFCSPHIGHO2_01_FULL_39_10</name>
    <dbReference type="NCBI Taxonomy" id="1798375"/>
    <lineage>
        <taxon>Bacteria</taxon>
        <taxon>Candidatus Gottesmaniibacteriota</taxon>
    </lineage>
</organism>
<feature type="transmembrane region" description="Helical" evidence="1">
    <location>
        <begin position="181"/>
        <end position="199"/>
    </location>
</feature>
<comment type="caution">
    <text evidence="2">The sequence shown here is derived from an EMBL/GenBank/DDBJ whole genome shotgun (WGS) entry which is preliminary data.</text>
</comment>
<feature type="transmembrane region" description="Helical" evidence="1">
    <location>
        <begin position="97"/>
        <end position="118"/>
    </location>
</feature>
<feature type="transmembrane region" description="Helical" evidence="1">
    <location>
        <begin position="382"/>
        <end position="399"/>
    </location>
</feature>
<keyword evidence="1" id="KW-1133">Transmembrane helix</keyword>
<dbReference type="Proteomes" id="UP000177383">
    <property type="component" value="Unassembled WGS sequence"/>
</dbReference>
<accession>A0A1F5ZM94</accession>
<feature type="transmembrane region" description="Helical" evidence="1">
    <location>
        <begin position="72"/>
        <end position="91"/>
    </location>
</feature>
<feature type="transmembrane region" description="Helical" evidence="1">
    <location>
        <begin position="325"/>
        <end position="345"/>
    </location>
</feature>
<feature type="transmembrane region" description="Helical" evidence="1">
    <location>
        <begin position="6"/>
        <end position="25"/>
    </location>
</feature>
<protein>
    <recommendedName>
        <fullName evidence="4">Glycosyltransferase RgtA/B/C/D-like domain-containing protein</fullName>
    </recommendedName>
</protein>